<evidence type="ECO:0000313" key="3">
    <source>
        <dbReference type="EMBL" id="UQZ85433.1"/>
    </source>
</evidence>
<evidence type="ECO:0000259" key="2">
    <source>
        <dbReference type="Pfam" id="PF03787"/>
    </source>
</evidence>
<dbReference type="EMBL" id="CP027059">
    <property type="protein sequence ID" value="UQZ85433.1"/>
    <property type="molecule type" value="Genomic_DNA"/>
</dbReference>
<reference evidence="3" key="1">
    <citation type="submission" date="2018-02" db="EMBL/GenBank/DDBJ databases">
        <authorList>
            <person name="Kim S.-K."/>
            <person name="Jung H.-I."/>
            <person name="Lee S.-W."/>
        </authorList>
    </citation>
    <scope>NUCLEOTIDE SEQUENCE</scope>
    <source>
        <strain evidence="3">SK3146</strain>
    </source>
</reference>
<name>A0ABY4RTP2_9BACL</name>
<sequence length="226" mass="25800">MINLPTGKIEIRLLSEAIFASGEKESHLVHSRALTDRDGFVYFHAKSLKGQLKRQAFWLLEQYRSFDLEKAKAFLHSIERLFGLNGNERSIHWPGSEERYSSQGTMRLGALELPAAVKSYFLKMMKDDEADEYYTLSTHDLIAAQTHIRSRIEVKNGTAKDKSLTTYHTVREDLVFYATVSFESRPHAEDLENLNRIVCSLERIGAGIHRGHGEVEARLFLSGVEE</sequence>
<dbReference type="RefSeq" id="WP_249861065.1">
    <property type="nucleotide sequence ID" value="NZ_CP027059.1"/>
</dbReference>
<feature type="domain" description="CRISPR type III-associated protein" evidence="2">
    <location>
        <begin position="12"/>
        <end position="216"/>
    </location>
</feature>
<proteinExistence type="predicted"/>
<keyword evidence="4" id="KW-1185">Reference proteome</keyword>
<evidence type="ECO:0000313" key="4">
    <source>
        <dbReference type="Proteomes" id="UP001057134"/>
    </source>
</evidence>
<organism evidence="3 4">
    <name type="scientific">Paenibacillus konkukensis</name>
    <dbReference type="NCBI Taxonomy" id="2020716"/>
    <lineage>
        <taxon>Bacteria</taxon>
        <taxon>Bacillati</taxon>
        <taxon>Bacillota</taxon>
        <taxon>Bacilli</taxon>
        <taxon>Bacillales</taxon>
        <taxon>Paenibacillaceae</taxon>
        <taxon>Paenibacillus</taxon>
    </lineage>
</organism>
<accession>A0ABY4RTP2</accession>
<dbReference type="InterPro" id="IPR005537">
    <property type="entry name" value="RAMP_III_fam"/>
</dbReference>
<evidence type="ECO:0000256" key="1">
    <source>
        <dbReference type="ARBA" id="ARBA00023118"/>
    </source>
</evidence>
<dbReference type="Pfam" id="PF03787">
    <property type="entry name" value="RAMPs"/>
    <property type="match status" value="1"/>
</dbReference>
<reference evidence="3" key="2">
    <citation type="journal article" date="2021" name="J Anim Sci Technol">
        <title>Complete genome sequence of Paenibacillus konkukensis sp. nov. SK3146 as a potential probiotic strain.</title>
        <authorList>
            <person name="Jung H.I."/>
            <person name="Park S."/>
            <person name="Niu K.M."/>
            <person name="Lee S.W."/>
            <person name="Kothari D."/>
            <person name="Yi K.J."/>
            <person name="Kim S.K."/>
        </authorList>
    </citation>
    <scope>NUCLEOTIDE SEQUENCE</scope>
    <source>
        <strain evidence="3">SK3146</strain>
    </source>
</reference>
<protein>
    <recommendedName>
        <fullName evidence="2">CRISPR type III-associated protein domain-containing protein</fullName>
    </recommendedName>
</protein>
<keyword evidence="1" id="KW-0051">Antiviral defense</keyword>
<dbReference type="Proteomes" id="UP001057134">
    <property type="component" value="Chromosome"/>
</dbReference>
<gene>
    <name evidence="3" type="ORF">SK3146_04722</name>
</gene>